<gene>
    <name evidence="1" type="ORF">PIB30_079702</name>
</gene>
<reference evidence="1 2" key="1">
    <citation type="journal article" date="2023" name="Plants (Basel)">
        <title>Bridging the Gap: Combining Genomics and Transcriptomics Approaches to Understand Stylosanthes scabra, an Orphan Legume from the Brazilian Caatinga.</title>
        <authorList>
            <person name="Ferreira-Neto J.R.C."/>
            <person name="da Silva M.D."/>
            <person name="Binneck E."/>
            <person name="de Melo N.F."/>
            <person name="da Silva R.H."/>
            <person name="de Melo A.L.T.M."/>
            <person name="Pandolfi V."/>
            <person name="Bustamante F.O."/>
            <person name="Brasileiro-Vidal A.C."/>
            <person name="Benko-Iseppon A.M."/>
        </authorList>
    </citation>
    <scope>NUCLEOTIDE SEQUENCE [LARGE SCALE GENOMIC DNA]</scope>
    <source>
        <tissue evidence="1">Leaves</tissue>
    </source>
</reference>
<protein>
    <submittedName>
        <fullName evidence="1">Uncharacterized protein</fullName>
    </submittedName>
</protein>
<evidence type="ECO:0000313" key="1">
    <source>
        <dbReference type="EMBL" id="MED6151166.1"/>
    </source>
</evidence>
<keyword evidence="2" id="KW-1185">Reference proteome</keyword>
<name>A0ABU6TSK8_9FABA</name>
<feature type="non-terminal residue" evidence="1">
    <location>
        <position position="76"/>
    </location>
</feature>
<evidence type="ECO:0000313" key="2">
    <source>
        <dbReference type="Proteomes" id="UP001341840"/>
    </source>
</evidence>
<dbReference type="Proteomes" id="UP001341840">
    <property type="component" value="Unassembled WGS sequence"/>
</dbReference>
<accession>A0ABU6TSK8</accession>
<comment type="caution">
    <text evidence="1">The sequence shown here is derived from an EMBL/GenBank/DDBJ whole genome shotgun (WGS) entry which is preliminary data.</text>
</comment>
<proteinExistence type="predicted"/>
<organism evidence="1 2">
    <name type="scientific">Stylosanthes scabra</name>
    <dbReference type="NCBI Taxonomy" id="79078"/>
    <lineage>
        <taxon>Eukaryota</taxon>
        <taxon>Viridiplantae</taxon>
        <taxon>Streptophyta</taxon>
        <taxon>Embryophyta</taxon>
        <taxon>Tracheophyta</taxon>
        <taxon>Spermatophyta</taxon>
        <taxon>Magnoliopsida</taxon>
        <taxon>eudicotyledons</taxon>
        <taxon>Gunneridae</taxon>
        <taxon>Pentapetalae</taxon>
        <taxon>rosids</taxon>
        <taxon>fabids</taxon>
        <taxon>Fabales</taxon>
        <taxon>Fabaceae</taxon>
        <taxon>Papilionoideae</taxon>
        <taxon>50 kb inversion clade</taxon>
        <taxon>dalbergioids sensu lato</taxon>
        <taxon>Dalbergieae</taxon>
        <taxon>Pterocarpus clade</taxon>
        <taxon>Stylosanthes</taxon>
    </lineage>
</organism>
<sequence length="76" mass="8895">MGGTLKAIKEMNIESFSWKMLFVREARYRIDTEPREVGFAASRHDLVRVVDDVFERVRDTAIDIIVLDHNENESKQ</sequence>
<dbReference type="EMBL" id="JASCZI010091759">
    <property type="protein sequence ID" value="MED6151166.1"/>
    <property type="molecule type" value="Genomic_DNA"/>
</dbReference>